<keyword evidence="2" id="KW-1185">Reference proteome</keyword>
<name>A0A9R1SXY6_9HYME</name>
<accession>A0A9R1SXY6</accession>
<feature type="chain" id="PRO_5040471644" evidence="1">
    <location>
        <begin position="19"/>
        <end position="164"/>
    </location>
</feature>
<evidence type="ECO:0000313" key="3">
    <source>
        <dbReference type="RefSeq" id="XP_011299419.1"/>
    </source>
</evidence>
<protein>
    <submittedName>
        <fullName evidence="3">Uncharacterized protein</fullName>
    </submittedName>
</protein>
<evidence type="ECO:0000313" key="2">
    <source>
        <dbReference type="Proteomes" id="UP000694866"/>
    </source>
</evidence>
<dbReference type="Proteomes" id="UP000694866">
    <property type="component" value="Unplaced"/>
</dbReference>
<reference evidence="3" key="1">
    <citation type="submission" date="2025-08" db="UniProtKB">
        <authorList>
            <consortium name="RefSeq"/>
        </authorList>
    </citation>
    <scope>IDENTIFICATION</scope>
    <source>
        <strain evidence="3">USDA-PBARC FA_bdor</strain>
        <tissue evidence="3">Whole organism</tissue>
    </source>
</reference>
<proteinExistence type="predicted"/>
<dbReference type="AlphaFoldDB" id="A0A9R1SXY6"/>
<keyword evidence="1" id="KW-0732">Signal</keyword>
<dbReference type="GeneID" id="105264312"/>
<dbReference type="RefSeq" id="XP_011299419.1">
    <property type="nucleotide sequence ID" value="XM_011301117.1"/>
</dbReference>
<dbReference type="KEGG" id="fas:105264312"/>
<feature type="signal peptide" evidence="1">
    <location>
        <begin position="1"/>
        <end position="18"/>
    </location>
</feature>
<sequence length="164" mass="18062">MIFKLIIVAIAIIGIAESRLCICDGLNFRGGKCSSDPFCLFGDDKYPTSSSTLKQLFRLLGLQDPSHSLTPSLRAKYIQLLKYLNPASGFSSLNPYSSNMYNAVLTRLFPDGYSWVDVDHLGVITPLPFDLDMLPADGSCSPGRRYRKGSEICLCNDGSTPFCF</sequence>
<evidence type="ECO:0000256" key="1">
    <source>
        <dbReference type="SAM" id="SignalP"/>
    </source>
</evidence>
<gene>
    <name evidence="3" type="primary">LOC105264312</name>
</gene>
<organism evidence="2 3">
    <name type="scientific">Fopius arisanus</name>
    <dbReference type="NCBI Taxonomy" id="64838"/>
    <lineage>
        <taxon>Eukaryota</taxon>
        <taxon>Metazoa</taxon>
        <taxon>Ecdysozoa</taxon>
        <taxon>Arthropoda</taxon>
        <taxon>Hexapoda</taxon>
        <taxon>Insecta</taxon>
        <taxon>Pterygota</taxon>
        <taxon>Neoptera</taxon>
        <taxon>Endopterygota</taxon>
        <taxon>Hymenoptera</taxon>
        <taxon>Apocrita</taxon>
        <taxon>Ichneumonoidea</taxon>
        <taxon>Braconidae</taxon>
        <taxon>Opiinae</taxon>
        <taxon>Fopius</taxon>
    </lineage>
</organism>